<evidence type="ECO:0000256" key="10">
    <source>
        <dbReference type="ARBA" id="ARBA00022840"/>
    </source>
</evidence>
<dbReference type="InterPro" id="IPR010918">
    <property type="entry name" value="PurM-like_C_dom"/>
</dbReference>
<dbReference type="InterPro" id="IPR041609">
    <property type="entry name" value="PurL_linker"/>
</dbReference>
<keyword evidence="7" id="KW-0479">Metal-binding</keyword>
<dbReference type="InterPro" id="IPR055181">
    <property type="entry name" value="FGAR-AT_PurM_N-like"/>
</dbReference>
<dbReference type="Gene3D" id="3.30.1330.10">
    <property type="entry name" value="PurM-like, N-terminal domain"/>
    <property type="match status" value="2"/>
</dbReference>
<proteinExistence type="inferred from homology"/>
<keyword evidence="24" id="KW-1185">Reference proteome</keyword>
<dbReference type="PANTHER" id="PTHR10099">
    <property type="entry name" value="PHOSPHORIBOSYLFORMYLGLYCINAMIDINE SYNTHASE"/>
    <property type="match status" value="1"/>
</dbReference>
<dbReference type="Gene3D" id="3.90.650.10">
    <property type="entry name" value="PurM-like C-terminal domain"/>
    <property type="match status" value="2"/>
</dbReference>
<evidence type="ECO:0000256" key="13">
    <source>
        <dbReference type="ARBA" id="ARBA00029823"/>
    </source>
</evidence>
<evidence type="ECO:0000259" key="22">
    <source>
        <dbReference type="Pfam" id="PF22689"/>
    </source>
</evidence>
<evidence type="ECO:0000256" key="18">
    <source>
        <dbReference type="SAM" id="MobiDB-lite"/>
    </source>
</evidence>
<dbReference type="FunFam" id="3.30.1330.10:FF:000005">
    <property type="entry name" value="Phosphoribosylformylglycinamidine synthase"/>
    <property type="match status" value="1"/>
</dbReference>
<accession>A0A0P1KLR3</accession>
<dbReference type="Pfam" id="PF02769">
    <property type="entry name" value="AIRS_C"/>
    <property type="match status" value="2"/>
</dbReference>
<feature type="region of interest" description="Disordered" evidence="18">
    <location>
        <begin position="1034"/>
        <end position="1056"/>
    </location>
</feature>
<dbReference type="NCBIfam" id="TIGR01735">
    <property type="entry name" value="FGAM_synt"/>
    <property type="match status" value="1"/>
</dbReference>
<name>A0A0P1KLR3_9SACH</name>
<feature type="domain" description="Phosphoribosylformylglycinamidine synthase N-terminal" evidence="21">
    <location>
        <begin position="41"/>
        <end position="178"/>
    </location>
</feature>
<keyword evidence="5" id="KW-0963">Cytoplasm</keyword>
<comment type="similarity">
    <text evidence="3">In the N-terminal section; belongs to the FGAMS family.</text>
</comment>
<organism evidence="23 24">
    <name type="scientific">Lachancea quebecensis</name>
    <dbReference type="NCBI Taxonomy" id="1654605"/>
    <lineage>
        <taxon>Eukaryota</taxon>
        <taxon>Fungi</taxon>
        <taxon>Dikarya</taxon>
        <taxon>Ascomycota</taxon>
        <taxon>Saccharomycotina</taxon>
        <taxon>Saccharomycetes</taxon>
        <taxon>Saccharomycetales</taxon>
        <taxon>Saccharomycetaceae</taxon>
        <taxon>Lachancea</taxon>
    </lineage>
</organism>
<dbReference type="NCBIfam" id="NF003672">
    <property type="entry name" value="PRK05297.1"/>
    <property type="match status" value="1"/>
</dbReference>
<dbReference type="GO" id="GO:0046872">
    <property type="term" value="F:metal ion binding"/>
    <property type="evidence" value="ECO:0007669"/>
    <property type="project" value="UniProtKB-KW"/>
</dbReference>
<evidence type="ECO:0000256" key="11">
    <source>
        <dbReference type="ARBA" id="ARBA00022842"/>
    </source>
</evidence>
<dbReference type="InterPro" id="IPR036921">
    <property type="entry name" value="PurM-like_N_sf"/>
</dbReference>
<evidence type="ECO:0000256" key="17">
    <source>
        <dbReference type="ARBA" id="ARBA00071729"/>
    </source>
</evidence>
<evidence type="ECO:0000256" key="9">
    <source>
        <dbReference type="ARBA" id="ARBA00022755"/>
    </source>
</evidence>
<evidence type="ECO:0000259" key="21">
    <source>
        <dbReference type="Pfam" id="PF18076"/>
    </source>
</evidence>
<dbReference type="Pfam" id="PF18072">
    <property type="entry name" value="FGAR-AT_linker"/>
    <property type="match status" value="1"/>
</dbReference>
<dbReference type="InterPro" id="IPR036676">
    <property type="entry name" value="PurM-like_C_sf"/>
</dbReference>
<feature type="domain" description="Phosphoribosylformylglycinamidine synthase linker" evidence="20">
    <location>
        <begin position="205"/>
        <end position="255"/>
    </location>
</feature>
<comment type="function">
    <text evidence="16">Phosphoribosylformylglycinamidine synthase involved in the purines biosynthetic pathway. Catalyzes the ATP-dependent conversion of formylglycinamide ribonucleotide (FGAR) and glutamine to yield formylglycinamidine ribonucleotide (FGAM) and glutamate.</text>
</comment>
<dbReference type="SUPFAM" id="SSF55326">
    <property type="entry name" value="PurM N-terminal domain-like"/>
    <property type="match status" value="2"/>
</dbReference>
<feature type="domain" description="PurM-like C-terminal" evidence="19">
    <location>
        <begin position="470"/>
        <end position="627"/>
    </location>
</feature>
<evidence type="ECO:0000256" key="2">
    <source>
        <dbReference type="ARBA" id="ARBA00004920"/>
    </source>
</evidence>
<dbReference type="FunFam" id="3.90.650.10:FF:000002">
    <property type="entry name" value="Phosphoribosylformylglycinamidine synthase"/>
    <property type="match status" value="1"/>
</dbReference>
<evidence type="ECO:0000256" key="8">
    <source>
        <dbReference type="ARBA" id="ARBA00022741"/>
    </source>
</evidence>
<dbReference type="GO" id="GO:0005524">
    <property type="term" value="F:ATP binding"/>
    <property type="evidence" value="ECO:0007669"/>
    <property type="project" value="UniProtKB-KW"/>
</dbReference>
<dbReference type="GO" id="GO:0006189">
    <property type="term" value="P:'de novo' IMP biosynthetic process"/>
    <property type="evidence" value="ECO:0007669"/>
    <property type="project" value="UniProtKB-UniPathway"/>
</dbReference>
<evidence type="ECO:0000256" key="3">
    <source>
        <dbReference type="ARBA" id="ARBA00008608"/>
    </source>
</evidence>
<dbReference type="UniPathway" id="UPA00074">
    <property type="reaction ID" value="UER00128"/>
</dbReference>
<dbReference type="InterPro" id="IPR040707">
    <property type="entry name" value="FGAR-AT_N"/>
</dbReference>
<dbReference type="Pfam" id="PF13507">
    <property type="entry name" value="GATase_5"/>
    <property type="match status" value="1"/>
</dbReference>
<dbReference type="GO" id="GO:0005737">
    <property type="term" value="C:cytoplasm"/>
    <property type="evidence" value="ECO:0007669"/>
    <property type="project" value="UniProtKB-SubCell"/>
</dbReference>
<dbReference type="EC" id="6.3.5.3" evidence="4"/>
<comment type="pathway">
    <text evidence="2">Purine metabolism; IMP biosynthesis via de novo pathway; 5-amino-1-(5-phospho-D-ribosyl)imidazole from N(2)-formyl-N(1)-(5-phospho-D-ribosyl)glycinamide: step 1/2.</text>
</comment>
<sequence>MSVLILPGPQALSPFRVDNLVKGIEAYCNSSSVISEVRTCFVHYVDVAGNATLSDKEHQLLEALLTYDQALDPNDAASQQLKSSVVSASKAHPGNDTYLVRILPRPGTISPWSSKATNIARVCGLDAKIGRIERGLALLIKTVPGFPLTENLNDVSLKSCYDRMTQQMFLDDPPKLDTIFSHDSPKPLGHVALVSDSSASPNETLSKANVELGLALDKGEMEYLIDAFVKTLHRDPSDVELFMFAQVNSEHCRHKIFNADWTIDGLQKQLSLFKMIRNTHKHTPDFTISAYSDNSAVLDTEHESYYYAPDFKTKEWKAVKEHVPMLVKVETHNHPTAVSPFPGAATGSGGEIRDEGATGRGSKSKCGLSGFSVSDLLIPGFKQPWELDVGKPNHIASALDIMIEAPLGSAAFNNEFGRPCINGYFRTLTTKVTNSDGKEEIRGFHKPVMIAGGFGAVRPQFALKNKPITPGSSLIVLGGESMLIGLGGGAASSINSGEGSADLDFASVQRGNPEMERRCQQVIDACISLDSGNPIQSIHDVGAGGLSNALPELVHDNDLGAKFDIRKVLSLEPGMSPVEIWCNESQERYVLGVSQQDLALFEDICKRERAPYAVVGHATAEQRLIVEDPLLKTTPIDLEMTILFGKPPKMTREAITQPLQLPAPDLGAIPSLEDAVQRVLSLPSVGSKSFLITIGDRTVTGLIDRDQFVGPWQVPVADVGITGTALGEGICKTGEALAMGEKPTIALISAAASAKLSVAESLLNLFAADIKSLKHVKLSANWMSPASHQGEGSKLYEAVQAIGMDLCPDLDIAIPVGKDSMSMKMKWGDKEVTAPLTLNITAFGPVEDTSKTWTPVLRKEEGTILVLVDLAASQEKASLGGSALLQVYNQVGNKAPTVHNNKTFKNMLEALLELHNTDLVHAYHDRSDGGLFVTLLEMAFASRSGVDIVLNSKPESLTDLFNEELGCVFQISESRLPEFEDVLNKNGVPSEYISLVGRPNFKTQDVVVADKSGQILFKDSRAALQKTWASTSYQVQKRRDNPQAADQEYSNISDDKDPGLHYSLAYDPVDDLGVSSLTSVSRPKVAILREQGVNGQMEMAWCFQQAGFTAIDVTMTDLLEGRFHLDEFVGLAACGGFSYGDVLGAGAGWAKSVLYHEGVRQQFVKFFNEREDTFAFGACNGCQFLSRLKEIIPGCENWPSFERNFSEQYEARVCMVEVTQDDGCKDESVFLNGMVGSKLPIAVAHGEGRAAFTSEGETKNFESQGLCSIRYVDNYGNTTSKYPFNPNGATNSIAGVRSPNGRVLAMMPHPERVCRLEANSWYPQDKYDEWQGYGPWIRMFRSARKWVG</sequence>
<comment type="subcellular location">
    <subcellularLocation>
        <location evidence="1">Cytoplasm</location>
    </subcellularLocation>
</comment>
<gene>
    <name evidence="23" type="ORF">LAQU0_S01e03686g</name>
</gene>
<dbReference type="FunFam" id="3.40.50.880:FF:000008">
    <property type="entry name" value="Phosphoribosylformylglycinamidine synthase"/>
    <property type="match status" value="1"/>
</dbReference>
<dbReference type="InterPro" id="IPR036604">
    <property type="entry name" value="PurS-like_sf"/>
</dbReference>
<dbReference type="CDD" id="cd02204">
    <property type="entry name" value="PurL_repeat2"/>
    <property type="match status" value="1"/>
</dbReference>
<evidence type="ECO:0000256" key="5">
    <source>
        <dbReference type="ARBA" id="ARBA00022490"/>
    </source>
</evidence>
<dbReference type="Pfam" id="PF22689">
    <property type="entry name" value="FGAR-AT_PurM_N-like"/>
    <property type="match status" value="1"/>
</dbReference>
<dbReference type="SUPFAM" id="SSF52317">
    <property type="entry name" value="Class I glutamine amidotransferase-like"/>
    <property type="match status" value="1"/>
</dbReference>
<evidence type="ECO:0000256" key="6">
    <source>
        <dbReference type="ARBA" id="ARBA00022598"/>
    </source>
</evidence>
<dbReference type="GO" id="GO:0004642">
    <property type="term" value="F:phosphoribosylformylglycinamidine synthase activity"/>
    <property type="evidence" value="ECO:0007669"/>
    <property type="project" value="UniProtKB-EC"/>
</dbReference>
<feature type="domain" description="PurM-like C-terminal" evidence="19">
    <location>
        <begin position="861"/>
        <end position="988"/>
    </location>
</feature>
<feature type="region of interest" description="Disordered" evidence="18">
    <location>
        <begin position="337"/>
        <end position="363"/>
    </location>
</feature>
<keyword evidence="8" id="KW-0547">Nucleotide-binding</keyword>
<reference evidence="24" key="1">
    <citation type="submission" date="2015-10" db="EMBL/GenBank/DDBJ databases">
        <authorList>
            <person name="Devillers H."/>
        </authorList>
    </citation>
    <scope>NUCLEOTIDE SEQUENCE [LARGE SCALE GENOMIC DNA]</scope>
</reference>
<dbReference type="PROSITE" id="PS51273">
    <property type="entry name" value="GATASE_TYPE_1"/>
    <property type="match status" value="1"/>
</dbReference>
<dbReference type="FunFam" id="1.10.8.750:FF:000002">
    <property type="entry name" value="Phosphoribosylformylglycinamidine synthase"/>
    <property type="match status" value="1"/>
</dbReference>
<comment type="catalytic activity">
    <reaction evidence="15">
        <text>N(2)-formyl-N(1)-(5-phospho-beta-D-ribosyl)glycinamide + L-glutamine + ATP + H2O = 2-formamido-N(1)-(5-O-phospho-beta-D-ribosyl)acetamidine + L-glutamate + ADP + phosphate + H(+)</text>
        <dbReference type="Rhea" id="RHEA:17129"/>
        <dbReference type="ChEBI" id="CHEBI:15377"/>
        <dbReference type="ChEBI" id="CHEBI:15378"/>
        <dbReference type="ChEBI" id="CHEBI:29985"/>
        <dbReference type="ChEBI" id="CHEBI:30616"/>
        <dbReference type="ChEBI" id="CHEBI:43474"/>
        <dbReference type="ChEBI" id="CHEBI:58359"/>
        <dbReference type="ChEBI" id="CHEBI:147286"/>
        <dbReference type="ChEBI" id="CHEBI:147287"/>
        <dbReference type="ChEBI" id="CHEBI:456216"/>
        <dbReference type="EC" id="6.3.5.3"/>
    </reaction>
</comment>
<evidence type="ECO:0000259" key="20">
    <source>
        <dbReference type="Pfam" id="PF18072"/>
    </source>
</evidence>
<evidence type="ECO:0000256" key="14">
    <source>
        <dbReference type="ARBA" id="ARBA00032632"/>
    </source>
</evidence>
<keyword evidence="12" id="KW-0315">Glutamine amidotransferase</keyword>
<dbReference type="Proteomes" id="UP000236544">
    <property type="component" value="Unassembled WGS sequence"/>
</dbReference>
<protein>
    <recommendedName>
        <fullName evidence="17">Phosphoribosylformylglycinamidine synthase</fullName>
        <ecNumber evidence="4">6.3.5.3</ecNumber>
    </recommendedName>
    <alternativeName>
        <fullName evidence="14">Formylglycinamide ribonucleotide amidotransferase</fullName>
    </alternativeName>
    <alternativeName>
        <fullName evidence="13">Formylglycinamide ribotide amidotransferase</fullName>
    </alternativeName>
</protein>
<dbReference type="SMART" id="SM01211">
    <property type="entry name" value="GATase_5"/>
    <property type="match status" value="1"/>
</dbReference>
<dbReference type="HAMAP" id="MF_00419">
    <property type="entry name" value="PurL_1"/>
    <property type="match status" value="1"/>
</dbReference>
<dbReference type="SUPFAM" id="SSF82697">
    <property type="entry name" value="PurS-like"/>
    <property type="match status" value="1"/>
</dbReference>
<evidence type="ECO:0000313" key="24">
    <source>
        <dbReference type="Proteomes" id="UP000236544"/>
    </source>
</evidence>
<keyword evidence="10" id="KW-0067">ATP-binding</keyword>
<evidence type="ECO:0000313" key="23">
    <source>
        <dbReference type="EMBL" id="CUS20308.1"/>
    </source>
</evidence>
<dbReference type="OrthoDB" id="6666987at2759"/>
<evidence type="ECO:0000256" key="4">
    <source>
        <dbReference type="ARBA" id="ARBA00012747"/>
    </source>
</evidence>
<evidence type="ECO:0000256" key="15">
    <source>
        <dbReference type="ARBA" id="ARBA00052585"/>
    </source>
</evidence>
<dbReference type="EMBL" id="LN890560">
    <property type="protein sequence ID" value="CUS20308.1"/>
    <property type="molecule type" value="Genomic_DNA"/>
</dbReference>
<evidence type="ECO:0000256" key="1">
    <source>
        <dbReference type="ARBA" id="ARBA00004496"/>
    </source>
</evidence>
<dbReference type="Gene3D" id="1.10.8.750">
    <property type="entry name" value="Phosphoribosylformylglycinamidine synthase, linker domain"/>
    <property type="match status" value="1"/>
</dbReference>
<dbReference type="InterPro" id="IPR029062">
    <property type="entry name" value="Class_I_gatase-like"/>
</dbReference>
<dbReference type="SUPFAM" id="SSF56042">
    <property type="entry name" value="PurM C-terminal domain-like"/>
    <property type="match status" value="2"/>
</dbReference>
<keyword evidence="11" id="KW-0460">Magnesium</keyword>
<keyword evidence="9" id="KW-0658">Purine biosynthesis</keyword>
<feature type="domain" description="FGAR-AT PurM N-terminal-like" evidence="22">
    <location>
        <begin position="687"/>
        <end position="844"/>
    </location>
</feature>
<dbReference type="CDD" id="cd02203">
    <property type="entry name" value="PurL_repeat1"/>
    <property type="match status" value="1"/>
</dbReference>
<evidence type="ECO:0000256" key="12">
    <source>
        <dbReference type="ARBA" id="ARBA00022962"/>
    </source>
</evidence>
<evidence type="ECO:0000256" key="16">
    <source>
        <dbReference type="ARBA" id="ARBA00057317"/>
    </source>
</evidence>
<dbReference type="FunFam" id="3.30.1330.10:FF:000002">
    <property type="entry name" value="Phosphoribosylformylglycinamidine synthase"/>
    <property type="match status" value="1"/>
</dbReference>
<dbReference type="InterPro" id="IPR010073">
    <property type="entry name" value="PurL_large"/>
</dbReference>
<evidence type="ECO:0000256" key="7">
    <source>
        <dbReference type="ARBA" id="ARBA00022723"/>
    </source>
</evidence>
<keyword evidence="6" id="KW-0436">Ligase</keyword>
<dbReference type="Pfam" id="PF18076">
    <property type="entry name" value="FGAR-AT_N"/>
    <property type="match status" value="1"/>
</dbReference>
<dbReference type="Gene3D" id="3.40.50.880">
    <property type="match status" value="1"/>
</dbReference>
<dbReference type="PANTHER" id="PTHR10099:SF1">
    <property type="entry name" value="PHOSPHORIBOSYLFORMYLGLYCINAMIDINE SYNTHASE"/>
    <property type="match status" value="1"/>
</dbReference>
<evidence type="ECO:0000259" key="19">
    <source>
        <dbReference type="Pfam" id="PF02769"/>
    </source>
</evidence>
<dbReference type="CDD" id="cd01740">
    <property type="entry name" value="GATase1_FGAR_AT"/>
    <property type="match status" value="1"/>
</dbReference>
<dbReference type="SUPFAM" id="SSF109736">
    <property type="entry name" value="FGAM synthase PurL, linker domain"/>
    <property type="match status" value="1"/>
</dbReference>